<dbReference type="PANTHER" id="PTHR34614:SF2">
    <property type="entry name" value="TRANSPOSASE IS4-LIKE DOMAIN-CONTAINING PROTEIN"/>
    <property type="match status" value="1"/>
</dbReference>
<sequence length="204" mass="22939">MAVCDKGGTWIESQARQQSDLKKLEKRLAKKCTQAQSQLRKLCQQKFACAKDALTATKLLENQLPFHQLANIEVIEHAQYRGRGRPRQDYKPTLSYQIQAEIIPKETAITIETERAGRFIIATNVLDASDRVAWPKALLSDEEVLREYKSQQSTERGFRFLKDPLFFTSTVFLNSSKRVAALASDAARSWGGSAVLGVPPETKP</sequence>
<dbReference type="PANTHER" id="PTHR34614">
    <property type="match status" value="1"/>
</dbReference>
<organism evidence="1 2">
    <name type="scientific">Moorena bouillonii PNG</name>
    <dbReference type="NCBI Taxonomy" id="568701"/>
    <lineage>
        <taxon>Bacteria</taxon>
        <taxon>Bacillati</taxon>
        <taxon>Cyanobacteriota</taxon>
        <taxon>Cyanophyceae</taxon>
        <taxon>Coleofasciculales</taxon>
        <taxon>Coleofasciculaceae</taxon>
        <taxon>Moorena</taxon>
    </lineage>
</organism>
<dbReference type="EMBL" id="MKZS01000001">
    <property type="protein sequence ID" value="OLT59847.1"/>
    <property type="molecule type" value="Genomic_DNA"/>
</dbReference>
<name>A0A1U7N1L3_9CYAN</name>
<evidence type="ECO:0000313" key="1">
    <source>
        <dbReference type="EMBL" id="OLT59847.1"/>
    </source>
</evidence>
<protein>
    <recommendedName>
        <fullName evidence="3">Transposase</fullName>
    </recommendedName>
</protein>
<evidence type="ECO:0000313" key="2">
    <source>
        <dbReference type="Proteomes" id="UP000186657"/>
    </source>
</evidence>
<dbReference type="NCBIfam" id="NF033559">
    <property type="entry name" value="transpos_IS1634"/>
    <property type="match status" value="1"/>
</dbReference>
<dbReference type="AlphaFoldDB" id="A0A1U7N1L3"/>
<proteinExistence type="predicted"/>
<comment type="caution">
    <text evidence="1">The sequence shown here is derived from an EMBL/GenBank/DDBJ whole genome shotgun (WGS) entry which is preliminary data.</text>
</comment>
<dbReference type="InterPro" id="IPR047654">
    <property type="entry name" value="IS1634_transpos"/>
</dbReference>
<dbReference type="Proteomes" id="UP000186657">
    <property type="component" value="Unassembled WGS sequence"/>
</dbReference>
<keyword evidence="2" id="KW-1185">Reference proteome</keyword>
<evidence type="ECO:0008006" key="3">
    <source>
        <dbReference type="Google" id="ProtNLM"/>
    </source>
</evidence>
<accession>A0A1U7N1L3</accession>
<gene>
    <name evidence="1" type="ORF">BJP37_13265</name>
</gene>
<reference evidence="1 2" key="1">
    <citation type="submission" date="2016-10" db="EMBL/GenBank/DDBJ databases">
        <title>Comparative genomics uncovers the prolific and rare metabolic potential of the cyanobacterial genus Moorea.</title>
        <authorList>
            <person name="Leao T."/>
            <person name="Castelao G."/>
            <person name="Korobeynikov A."/>
            <person name="Monroe E.A."/>
            <person name="Podell S."/>
            <person name="Glukhov E."/>
            <person name="Allen E."/>
            <person name="Gerwick W.H."/>
            <person name="Gerwick L."/>
        </authorList>
    </citation>
    <scope>NUCLEOTIDE SEQUENCE [LARGE SCALE GENOMIC DNA]</scope>
    <source>
        <strain evidence="1 2">PNG5-198</strain>
    </source>
</reference>